<gene>
    <name evidence="2" type="ORF">ILEXP_LOCUS7232</name>
</gene>
<evidence type="ECO:0000313" key="2">
    <source>
        <dbReference type="EMBL" id="CAK9139821.1"/>
    </source>
</evidence>
<proteinExistence type="predicted"/>
<organism evidence="2 3">
    <name type="scientific">Ilex paraguariensis</name>
    <name type="common">yerba mate</name>
    <dbReference type="NCBI Taxonomy" id="185542"/>
    <lineage>
        <taxon>Eukaryota</taxon>
        <taxon>Viridiplantae</taxon>
        <taxon>Streptophyta</taxon>
        <taxon>Embryophyta</taxon>
        <taxon>Tracheophyta</taxon>
        <taxon>Spermatophyta</taxon>
        <taxon>Magnoliopsida</taxon>
        <taxon>eudicotyledons</taxon>
        <taxon>Gunneridae</taxon>
        <taxon>Pentapetalae</taxon>
        <taxon>asterids</taxon>
        <taxon>campanulids</taxon>
        <taxon>Aquifoliales</taxon>
        <taxon>Aquifoliaceae</taxon>
        <taxon>Ilex</taxon>
    </lineage>
</organism>
<feature type="region of interest" description="Disordered" evidence="1">
    <location>
        <begin position="160"/>
        <end position="179"/>
    </location>
</feature>
<name>A0ABC8R494_9AQUA</name>
<evidence type="ECO:0000313" key="3">
    <source>
        <dbReference type="Proteomes" id="UP001642360"/>
    </source>
</evidence>
<feature type="region of interest" description="Disordered" evidence="1">
    <location>
        <begin position="202"/>
        <end position="232"/>
    </location>
</feature>
<feature type="compositionally biased region" description="Basic and acidic residues" evidence="1">
    <location>
        <begin position="127"/>
        <end position="139"/>
    </location>
</feature>
<sequence length="232" mass="25555">MMVGFCADSLWWRLKVGGEWWLHGDIVDMAMMVVELESENVIGSFFEWCGAMIWSGVWRRKIDAWGIGETDAWALGKGHSLVVVIGVTMLIGDVGGVDRFKRQFAHLEEHYGKGERSSPLQRQHASLPRERVPAPKDETTAQNNDFEKQTAAFVATGLQSPPRQAAGSENAHINAQNGPINPNCSARSLLKSASISGSKCLGVERRRNSEEESIVEQHEVDGLTKEVAALKA</sequence>
<comment type="caution">
    <text evidence="2">The sequence shown here is derived from an EMBL/GenBank/DDBJ whole genome shotgun (WGS) entry which is preliminary data.</text>
</comment>
<reference evidence="2 3" key="1">
    <citation type="submission" date="2024-02" db="EMBL/GenBank/DDBJ databases">
        <authorList>
            <person name="Vignale AGUSTIN F."/>
            <person name="Sosa J E."/>
            <person name="Modenutti C."/>
        </authorList>
    </citation>
    <scope>NUCLEOTIDE SEQUENCE [LARGE SCALE GENOMIC DNA]</scope>
</reference>
<feature type="compositionally biased region" description="Basic and acidic residues" evidence="1">
    <location>
        <begin position="202"/>
        <end position="224"/>
    </location>
</feature>
<dbReference type="AlphaFoldDB" id="A0ABC8R494"/>
<dbReference type="Proteomes" id="UP001642360">
    <property type="component" value="Unassembled WGS sequence"/>
</dbReference>
<keyword evidence="3" id="KW-1185">Reference proteome</keyword>
<dbReference type="EMBL" id="CAUOFW020000992">
    <property type="protein sequence ID" value="CAK9139821.1"/>
    <property type="molecule type" value="Genomic_DNA"/>
</dbReference>
<protein>
    <submittedName>
        <fullName evidence="2">Uncharacterized protein</fullName>
    </submittedName>
</protein>
<evidence type="ECO:0000256" key="1">
    <source>
        <dbReference type="SAM" id="MobiDB-lite"/>
    </source>
</evidence>
<feature type="region of interest" description="Disordered" evidence="1">
    <location>
        <begin position="111"/>
        <end position="143"/>
    </location>
</feature>
<accession>A0ABC8R494</accession>